<protein>
    <submittedName>
        <fullName evidence="1">Uncharacterized protein</fullName>
    </submittedName>
</protein>
<reference evidence="1" key="1">
    <citation type="submission" date="2022-03" db="EMBL/GenBank/DDBJ databases">
        <title>De novo assembled genomes of Belliella spp. (Cyclobacteriaceae) strains.</title>
        <authorList>
            <person name="Szabo A."/>
            <person name="Korponai K."/>
            <person name="Felfoldi T."/>
        </authorList>
    </citation>
    <scope>NUCLEOTIDE SEQUENCE</scope>
    <source>
        <strain evidence="1">DSM 111903</strain>
    </source>
</reference>
<organism evidence="1 2">
    <name type="scientific">Belliella alkalica</name>
    <dbReference type="NCBI Taxonomy" id="1730871"/>
    <lineage>
        <taxon>Bacteria</taxon>
        <taxon>Pseudomonadati</taxon>
        <taxon>Bacteroidota</taxon>
        <taxon>Cytophagia</taxon>
        <taxon>Cytophagales</taxon>
        <taxon>Cyclobacteriaceae</taxon>
        <taxon>Belliella</taxon>
    </lineage>
</organism>
<gene>
    <name evidence="1" type="ORF">MM213_03880</name>
</gene>
<dbReference type="EMBL" id="JAKZGO010000002">
    <property type="protein sequence ID" value="MCH7412614.1"/>
    <property type="molecule type" value="Genomic_DNA"/>
</dbReference>
<accession>A0ABS9V8Q7</accession>
<comment type="caution">
    <text evidence="1">The sequence shown here is derived from an EMBL/GenBank/DDBJ whole genome shotgun (WGS) entry which is preliminary data.</text>
</comment>
<dbReference type="RefSeq" id="WP_241410189.1">
    <property type="nucleotide sequence ID" value="NZ_JAKZGO010000002.1"/>
</dbReference>
<dbReference type="Proteomes" id="UP001165430">
    <property type="component" value="Unassembled WGS sequence"/>
</dbReference>
<evidence type="ECO:0000313" key="1">
    <source>
        <dbReference type="EMBL" id="MCH7412614.1"/>
    </source>
</evidence>
<evidence type="ECO:0000313" key="2">
    <source>
        <dbReference type="Proteomes" id="UP001165430"/>
    </source>
</evidence>
<proteinExistence type="predicted"/>
<keyword evidence="2" id="KW-1185">Reference proteome</keyword>
<name>A0ABS9V8Q7_9BACT</name>
<sequence>MKLTETKYIQNSIPSELKVVIINALDFYPDLADITIEFKLSENIRKSVMQAQPKFSTMFGSRKKRTYVIKISRFFALKGEITPIHMLPKNVLIGWIGHELGHIMDYLNRSNWSMILFGIGYLTSKSFIISAERVADTYAVNHGLGDYILATKDFILHQAGMPEKYIQKINKLYLPPEEIMYLMENKSLKD</sequence>